<dbReference type="EMBL" id="JACHEB010000001">
    <property type="protein sequence ID" value="MBB5326712.1"/>
    <property type="molecule type" value="Genomic_DNA"/>
</dbReference>
<proteinExistence type="predicted"/>
<keyword evidence="2" id="KW-1185">Reference proteome</keyword>
<organism evidence="1 2">
    <name type="scientific">Tunturiibacter gelidiferens</name>
    <dbReference type="NCBI Taxonomy" id="3069689"/>
    <lineage>
        <taxon>Bacteria</taxon>
        <taxon>Pseudomonadati</taxon>
        <taxon>Acidobacteriota</taxon>
        <taxon>Terriglobia</taxon>
        <taxon>Terriglobales</taxon>
        <taxon>Acidobacteriaceae</taxon>
        <taxon>Tunturiibacter</taxon>
    </lineage>
</organism>
<dbReference type="Proteomes" id="UP000535182">
    <property type="component" value="Unassembled WGS sequence"/>
</dbReference>
<protein>
    <submittedName>
        <fullName evidence="1">Uncharacterized protein</fullName>
    </submittedName>
</protein>
<name>A0A9X0QAD5_9BACT</name>
<accession>A0A9X0QAD5</accession>
<dbReference type="AlphaFoldDB" id="A0A9X0QAD5"/>
<gene>
    <name evidence="1" type="ORF">HDF14_000306</name>
</gene>
<reference evidence="1 2" key="1">
    <citation type="submission" date="2020-08" db="EMBL/GenBank/DDBJ databases">
        <title>Genomic Encyclopedia of Type Strains, Phase IV (KMG-V): Genome sequencing to study the core and pangenomes of soil and plant-associated prokaryotes.</title>
        <authorList>
            <person name="Whitman W."/>
        </authorList>
    </citation>
    <scope>NUCLEOTIDE SEQUENCE [LARGE SCALE GENOMIC DNA]</scope>
    <source>
        <strain evidence="1 2">X5P2</strain>
    </source>
</reference>
<sequence length="285" mass="33038">MTISKVSVHELIAWDLDDYPYRDAAAGVESVKLSERTKRARARLAERDLYVGTTALLERETKDIQDLLKGAAQREDLRQEYENLDWVLAVIDLRRLLAFQRRLIFSSESEVLVAPEPHDWPQLISMAIGSQRSTEHVLIHDRSKEDQLDIRLHSSNPDLRLRFHPKTSRGELLPLSLYGGSPFFEVAEFRGRWFLRDGYHRAYHLLQAGVDRVPAVVIYARSIEELGATAPWFFNDEHLFSDHPPQVTDFLDNNMILRYERTALHKVIRIHIEESLEPFDATEGK</sequence>
<evidence type="ECO:0000313" key="1">
    <source>
        <dbReference type="EMBL" id="MBB5326712.1"/>
    </source>
</evidence>
<comment type="caution">
    <text evidence="1">The sequence shown here is derived from an EMBL/GenBank/DDBJ whole genome shotgun (WGS) entry which is preliminary data.</text>
</comment>
<evidence type="ECO:0000313" key="2">
    <source>
        <dbReference type="Proteomes" id="UP000535182"/>
    </source>
</evidence>
<dbReference type="RefSeq" id="WP_183972854.1">
    <property type="nucleotide sequence ID" value="NZ_JACHEB010000001.1"/>
</dbReference>